<name>A0A7W8DFJ8_9GAMM</name>
<dbReference type="Proteomes" id="UP000519004">
    <property type="component" value="Unassembled WGS sequence"/>
</dbReference>
<evidence type="ECO:0000259" key="1">
    <source>
        <dbReference type="Pfam" id="PF00270"/>
    </source>
</evidence>
<dbReference type="InterPro" id="IPR027417">
    <property type="entry name" value="P-loop_NTPase"/>
</dbReference>
<dbReference type="GO" id="GO:0003676">
    <property type="term" value="F:nucleic acid binding"/>
    <property type="evidence" value="ECO:0007669"/>
    <property type="project" value="InterPro"/>
</dbReference>
<keyword evidence="3" id="KW-1185">Reference proteome</keyword>
<gene>
    <name evidence="2" type="ORF">HNQ58_002371</name>
</gene>
<accession>A0A7W8DFJ8</accession>
<dbReference type="RefSeq" id="WP_221301285.1">
    <property type="nucleotide sequence ID" value="NZ_JACHHX010000020.1"/>
</dbReference>
<dbReference type="AlphaFoldDB" id="A0A7W8DFJ8"/>
<reference evidence="2 3" key="1">
    <citation type="submission" date="2020-08" db="EMBL/GenBank/DDBJ databases">
        <title>Genomic Encyclopedia of Type Strains, Phase IV (KMG-IV): sequencing the most valuable type-strain genomes for metagenomic binning, comparative biology and taxonomic classification.</title>
        <authorList>
            <person name="Goeker M."/>
        </authorList>
    </citation>
    <scope>NUCLEOTIDE SEQUENCE [LARGE SCALE GENOMIC DNA]</scope>
    <source>
        <strain evidence="2 3">DSM 25897</strain>
    </source>
</reference>
<comment type="caution">
    <text evidence="2">The sequence shown here is derived from an EMBL/GenBank/DDBJ whole genome shotgun (WGS) entry which is preliminary data.</text>
</comment>
<organism evidence="2 3">
    <name type="scientific">Rehaibacterium terrae</name>
    <dbReference type="NCBI Taxonomy" id="1341696"/>
    <lineage>
        <taxon>Bacteria</taxon>
        <taxon>Pseudomonadati</taxon>
        <taxon>Pseudomonadota</taxon>
        <taxon>Gammaproteobacteria</taxon>
        <taxon>Lysobacterales</taxon>
        <taxon>Lysobacteraceae</taxon>
        <taxon>Rehaibacterium</taxon>
    </lineage>
</organism>
<sequence>MNFDDFFRTAFGKSADSDYEPYGYQRRLAQEPWPDLPEVPTGMGKTAGVTLAWLWKRGWRQGGRGSAPDSDTPRRLIWCLPMRVLVEQAERNARDWLQRLGILGEPGQGRVSVHLLMGGSEDVKNATWAEYPEEDMILIGTQDMLLSRALMRGYGMSRYQWPVHFAWLQ</sequence>
<dbReference type="Pfam" id="PF00270">
    <property type="entry name" value="DEAD"/>
    <property type="match status" value="1"/>
</dbReference>
<dbReference type="SUPFAM" id="SSF52540">
    <property type="entry name" value="P-loop containing nucleoside triphosphate hydrolases"/>
    <property type="match status" value="1"/>
</dbReference>
<protein>
    <recommendedName>
        <fullName evidence="1">DEAD/DEAH-box helicase domain-containing protein</fullName>
    </recommendedName>
</protein>
<dbReference type="EMBL" id="JACHHX010000020">
    <property type="protein sequence ID" value="MBB5016456.1"/>
    <property type="molecule type" value="Genomic_DNA"/>
</dbReference>
<evidence type="ECO:0000313" key="2">
    <source>
        <dbReference type="EMBL" id="MBB5016456.1"/>
    </source>
</evidence>
<proteinExistence type="predicted"/>
<dbReference type="InterPro" id="IPR011545">
    <property type="entry name" value="DEAD/DEAH_box_helicase_dom"/>
</dbReference>
<evidence type="ECO:0000313" key="3">
    <source>
        <dbReference type="Proteomes" id="UP000519004"/>
    </source>
</evidence>
<dbReference type="Gene3D" id="3.40.50.300">
    <property type="entry name" value="P-loop containing nucleotide triphosphate hydrolases"/>
    <property type="match status" value="1"/>
</dbReference>
<feature type="domain" description="DEAD/DEAH-box helicase" evidence="1">
    <location>
        <begin position="39"/>
        <end position="147"/>
    </location>
</feature>
<dbReference type="GO" id="GO:0005524">
    <property type="term" value="F:ATP binding"/>
    <property type="evidence" value="ECO:0007669"/>
    <property type="project" value="InterPro"/>
</dbReference>